<evidence type="ECO:0000256" key="7">
    <source>
        <dbReference type="ARBA" id="ARBA00022798"/>
    </source>
</evidence>
<dbReference type="SUPFAM" id="SSF52777">
    <property type="entry name" value="CoA-dependent acyltransferases"/>
    <property type="match status" value="1"/>
</dbReference>
<evidence type="ECO:0000259" key="13">
    <source>
        <dbReference type="Pfam" id="PF06974"/>
    </source>
</evidence>
<evidence type="ECO:0000313" key="15">
    <source>
        <dbReference type="Proteomes" id="UP000475545"/>
    </source>
</evidence>
<dbReference type="Gene3D" id="3.30.559.10">
    <property type="entry name" value="Chloramphenicol acetyltransferase-like domain"/>
    <property type="match status" value="1"/>
</dbReference>
<keyword evidence="7 11" id="KW-0319">Glycerol metabolism</keyword>
<dbReference type="InterPro" id="IPR023213">
    <property type="entry name" value="CAT-like_dom_sf"/>
</dbReference>
<name>A0A6L7GWD1_9ACTN</name>
<evidence type="ECO:0000259" key="12">
    <source>
        <dbReference type="Pfam" id="PF03007"/>
    </source>
</evidence>
<dbReference type="NCBIfam" id="TIGR02946">
    <property type="entry name" value="acyl_WS_DGAT"/>
    <property type="match status" value="1"/>
</dbReference>
<keyword evidence="5 11" id="KW-0444">Lipid biosynthesis</keyword>
<evidence type="ECO:0000256" key="11">
    <source>
        <dbReference type="RuleBase" id="RU361241"/>
    </source>
</evidence>
<gene>
    <name evidence="14" type="ORF">GIY30_23175</name>
</gene>
<dbReference type="GO" id="GO:0005886">
    <property type="term" value="C:plasma membrane"/>
    <property type="evidence" value="ECO:0007669"/>
    <property type="project" value="TreeGrafter"/>
</dbReference>
<accession>A0A6L7GWD1</accession>
<dbReference type="Pfam" id="PF03007">
    <property type="entry name" value="WS_DGAT_cat"/>
    <property type="match status" value="1"/>
</dbReference>
<reference evidence="14 15" key="1">
    <citation type="submission" date="2019-11" db="EMBL/GenBank/DDBJ databases">
        <title>Gordonia sp. nov., a novel actinobacterium isolated from mangrove soil in Hainan.</title>
        <authorList>
            <person name="Huang X."/>
            <person name="Xie Y."/>
            <person name="Chu X."/>
            <person name="Xiao K."/>
        </authorList>
    </citation>
    <scope>NUCLEOTIDE SEQUENCE [LARGE SCALE GENOMIC DNA]</scope>
    <source>
        <strain evidence="14 15">HNM0687</strain>
    </source>
</reference>
<dbReference type="InterPro" id="IPR014292">
    <property type="entry name" value="Acyl_transf_WS/DGAT"/>
</dbReference>
<keyword evidence="6 11" id="KW-0808">Transferase</keyword>
<proteinExistence type="inferred from homology"/>
<comment type="similarity">
    <text evidence="3 11">Belongs to the long-chain O-acyltransferase family.</text>
</comment>
<dbReference type="GO" id="GO:0019432">
    <property type="term" value="P:triglyceride biosynthetic process"/>
    <property type="evidence" value="ECO:0007669"/>
    <property type="project" value="UniProtKB-UniPathway"/>
</dbReference>
<comment type="pathway">
    <text evidence="1 11">Glycerolipid metabolism; triacylglycerol biosynthesis.</text>
</comment>
<organism evidence="14 15">
    <name type="scientific">Gordonia mangrovi</name>
    <dbReference type="NCBI Taxonomy" id="2665643"/>
    <lineage>
        <taxon>Bacteria</taxon>
        <taxon>Bacillati</taxon>
        <taxon>Actinomycetota</taxon>
        <taxon>Actinomycetes</taxon>
        <taxon>Mycobacteriales</taxon>
        <taxon>Gordoniaceae</taxon>
        <taxon>Gordonia</taxon>
    </lineage>
</organism>
<dbReference type="InterPro" id="IPR004255">
    <property type="entry name" value="O-acyltransferase_WSD1_N"/>
</dbReference>
<comment type="catalytic activity">
    <reaction evidence="10 11">
        <text>an acyl-CoA + a 1,2-diacyl-sn-glycerol = a triacyl-sn-glycerol + CoA</text>
        <dbReference type="Rhea" id="RHEA:10868"/>
        <dbReference type="ChEBI" id="CHEBI:17815"/>
        <dbReference type="ChEBI" id="CHEBI:57287"/>
        <dbReference type="ChEBI" id="CHEBI:58342"/>
        <dbReference type="ChEBI" id="CHEBI:64615"/>
        <dbReference type="EC" id="2.3.1.20"/>
    </reaction>
</comment>
<evidence type="ECO:0000256" key="8">
    <source>
        <dbReference type="ARBA" id="ARBA00023098"/>
    </source>
</evidence>
<evidence type="ECO:0000256" key="5">
    <source>
        <dbReference type="ARBA" id="ARBA00022516"/>
    </source>
</evidence>
<evidence type="ECO:0000256" key="1">
    <source>
        <dbReference type="ARBA" id="ARBA00004771"/>
    </source>
</evidence>
<comment type="pathway">
    <text evidence="2">Lipid metabolism.</text>
</comment>
<evidence type="ECO:0000256" key="3">
    <source>
        <dbReference type="ARBA" id="ARBA00009587"/>
    </source>
</evidence>
<keyword evidence="9 11" id="KW-0012">Acyltransferase</keyword>
<dbReference type="InterPro" id="IPR009721">
    <property type="entry name" value="O-acyltransferase_WSD1_C"/>
</dbReference>
<dbReference type="InterPro" id="IPR045034">
    <property type="entry name" value="O-acyltransferase_WSD1-like"/>
</dbReference>
<feature type="domain" description="O-acyltransferase WSD1 C-terminal" evidence="13">
    <location>
        <begin position="328"/>
        <end position="478"/>
    </location>
</feature>
<dbReference type="GO" id="GO:0071731">
    <property type="term" value="P:response to nitric oxide"/>
    <property type="evidence" value="ECO:0007669"/>
    <property type="project" value="TreeGrafter"/>
</dbReference>
<dbReference type="EMBL" id="WMBR01000009">
    <property type="protein sequence ID" value="MXP24230.1"/>
    <property type="molecule type" value="Genomic_DNA"/>
</dbReference>
<dbReference type="EC" id="2.3.1.20" evidence="4 11"/>
<dbReference type="AlphaFoldDB" id="A0A6L7GWD1"/>
<dbReference type="Proteomes" id="UP000475545">
    <property type="component" value="Unassembled WGS sequence"/>
</dbReference>
<evidence type="ECO:0000256" key="9">
    <source>
        <dbReference type="ARBA" id="ARBA00023315"/>
    </source>
</evidence>
<evidence type="ECO:0000256" key="10">
    <source>
        <dbReference type="ARBA" id="ARBA00048109"/>
    </source>
</evidence>
<protein>
    <recommendedName>
        <fullName evidence="4 11">Diacylglycerol O-acyltransferase</fullName>
        <ecNumber evidence="4 11">2.3.1.20</ecNumber>
    </recommendedName>
</protein>
<dbReference type="RefSeq" id="WP_160904420.1">
    <property type="nucleotide sequence ID" value="NZ_CP102850.1"/>
</dbReference>
<evidence type="ECO:0000313" key="14">
    <source>
        <dbReference type="EMBL" id="MXP24230.1"/>
    </source>
</evidence>
<dbReference type="GO" id="GO:0006071">
    <property type="term" value="P:glycerol metabolic process"/>
    <property type="evidence" value="ECO:0007669"/>
    <property type="project" value="UniProtKB-KW"/>
</dbReference>
<evidence type="ECO:0000256" key="4">
    <source>
        <dbReference type="ARBA" id="ARBA00013244"/>
    </source>
</evidence>
<keyword evidence="15" id="KW-1185">Reference proteome</keyword>
<dbReference type="PANTHER" id="PTHR31650">
    <property type="entry name" value="O-ACYLTRANSFERASE (WSD1-LIKE) FAMILY PROTEIN"/>
    <property type="match status" value="1"/>
</dbReference>
<dbReference type="Pfam" id="PF06974">
    <property type="entry name" value="WS_DGAT_C"/>
    <property type="match status" value="1"/>
</dbReference>
<dbReference type="PANTHER" id="PTHR31650:SF1">
    <property type="entry name" value="WAX ESTER SYNTHASE_DIACYLGLYCEROL ACYLTRANSFERASE 4-RELATED"/>
    <property type="match status" value="1"/>
</dbReference>
<evidence type="ECO:0000256" key="6">
    <source>
        <dbReference type="ARBA" id="ARBA00022679"/>
    </source>
</evidence>
<feature type="domain" description="O-acyltransferase WSD1-like N-terminal" evidence="12">
    <location>
        <begin position="4"/>
        <end position="287"/>
    </location>
</feature>
<dbReference type="GO" id="GO:0051701">
    <property type="term" value="P:biological process involved in interaction with host"/>
    <property type="evidence" value="ECO:0007669"/>
    <property type="project" value="TreeGrafter"/>
</dbReference>
<comment type="caution">
    <text evidence="14">The sequence shown here is derived from an EMBL/GenBank/DDBJ whole genome shotgun (WGS) entry which is preliminary data.</text>
</comment>
<keyword evidence="8 11" id="KW-0443">Lipid metabolism</keyword>
<dbReference type="GO" id="GO:0001666">
    <property type="term" value="P:response to hypoxia"/>
    <property type="evidence" value="ECO:0007669"/>
    <property type="project" value="TreeGrafter"/>
</dbReference>
<evidence type="ECO:0000256" key="2">
    <source>
        <dbReference type="ARBA" id="ARBA00005189"/>
    </source>
</evidence>
<dbReference type="GO" id="GO:0004144">
    <property type="term" value="F:diacylglycerol O-acyltransferase activity"/>
    <property type="evidence" value="ECO:0007669"/>
    <property type="project" value="UniProtKB-EC"/>
</dbReference>
<sequence length="492" mass="53474">MRALTSLDNFFLAAEDGRTVTNLSSLVILERPDDDAAPLTRDDLADHVAERLHLLPPLRWRLAEVPFGLGHPYWVDGDVDLDFHIRELALVAPGDRAALESQVARLSAHPMDRSRPLWEMYLIHGLADGGVAVLTKLHHAAVDGVSAAEVMSTLLDDSPAGRRIAPAPRHRAEQAPSQVGMLARGVIAEPRRQLGTVGAAGRMLTNLDHVAVLRSIPGIRPVGRMVRGIAKLGRIESVAPPAPSVTAPRLRLNGKITSHRQVALTSVPLEDVKELKRALDCTINDVVVALSTGAVRRWLERLGALPDQPLVAVIPVSVRTEREAGAYGNSVASMVTALPTDEPNLLVRLRRCRRGMLEAKNRHNTVPTTLMRDVNDLVPPMLFGQATRTVTRLASSDSFAPAANLVISNVPGPRNQLFFAGRAVRENFPISTISDSLGLNITVFSYFDRLQIGLVGDREIVDDLDGLACAFHTELQLMQKVTADMHAEGATR</sequence>
<dbReference type="UniPathway" id="UPA00282"/>